<evidence type="ECO:0000256" key="1">
    <source>
        <dbReference type="SAM" id="SignalP"/>
    </source>
</evidence>
<dbReference type="EMBL" id="KV417295">
    <property type="protein sequence ID" value="KZO94360.1"/>
    <property type="molecule type" value="Genomic_DNA"/>
</dbReference>
<evidence type="ECO:0000313" key="2">
    <source>
        <dbReference type="EMBL" id="KZO94360.1"/>
    </source>
</evidence>
<organism evidence="2 3">
    <name type="scientific">Calocera viscosa (strain TUFC12733)</name>
    <dbReference type="NCBI Taxonomy" id="1330018"/>
    <lineage>
        <taxon>Eukaryota</taxon>
        <taxon>Fungi</taxon>
        <taxon>Dikarya</taxon>
        <taxon>Basidiomycota</taxon>
        <taxon>Agaricomycotina</taxon>
        <taxon>Dacrymycetes</taxon>
        <taxon>Dacrymycetales</taxon>
        <taxon>Dacrymycetaceae</taxon>
        <taxon>Calocera</taxon>
    </lineage>
</organism>
<dbReference type="AlphaFoldDB" id="A0A167K7U0"/>
<sequence length="203" mass="21788">MMHVLLLGVLVSLAVADRTGPHQARQSPALCDYYVCPAHNIPGVPLNHEALDAPSAGFTTCSYTEYCVYTSTTGMPASDNSGNCPSVTCVPSSTSCAAYQCPTIDGYTFTSTTAINYEDNTPAMLCQYHSGNISVIQCEYINSNGQLAYSIDVGVTIGTASDCAARAGCAPTTPQRRTYQEPQVHILQDTRDAEEFEDAHQPW</sequence>
<keyword evidence="3" id="KW-1185">Reference proteome</keyword>
<gene>
    <name evidence="2" type="ORF">CALVIDRAFT_223448</name>
</gene>
<evidence type="ECO:0000313" key="3">
    <source>
        <dbReference type="Proteomes" id="UP000076738"/>
    </source>
</evidence>
<proteinExistence type="predicted"/>
<reference evidence="2 3" key="1">
    <citation type="journal article" date="2016" name="Mol. Biol. Evol.">
        <title>Comparative Genomics of Early-Diverging Mushroom-Forming Fungi Provides Insights into the Origins of Lignocellulose Decay Capabilities.</title>
        <authorList>
            <person name="Nagy L.G."/>
            <person name="Riley R."/>
            <person name="Tritt A."/>
            <person name="Adam C."/>
            <person name="Daum C."/>
            <person name="Floudas D."/>
            <person name="Sun H."/>
            <person name="Yadav J.S."/>
            <person name="Pangilinan J."/>
            <person name="Larsson K.H."/>
            <person name="Matsuura K."/>
            <person name="Barry K."/>
            <person name="Labutti K."/>
            <person name="Kuo R."/>
            <person name="Ohm R.A."/>
            <person name="Bhattacharya S.S."/>
            <person name="Shirouzu T."/>
            <person name="Yoshinaga Y."/>
            <person name="Martin F.M."/>
            <person name="Grigoriev I.V."/>
            <person name="Hibbett D.S."/>
        </authorList>
    </citation>
    <scope>NUCLEOTIDE SEQUENCE [LARGE SCALE GENOMIC DNA]</scope>
    <source>
        <strain evidence="2 3">TUFC12733</strain>
    </source>
</reference>
<protein>
    <submittedName>
        <fullName evidence="2">Uncharacterized protein</fullName>
    </submittedName>
</protein>
<accession>A0A167K7U0</accession>
<name>A0A167K7U0_CALVF</name>
<keyword evidence="1" id="KW-0732">Signal</keyword>
<dbReference type="Proteomes" id="UP000076738">
    <property type="component" value="Unassembled WGS sequence"/>
</dbReference>
<feature type="signal peptide" evidence="1">
    <location>
        <begin position="1"/>
        <end position="16"/>
    </location>
</feature>
<feature type="chain" id="PRO_5007889230" evidence="1">
    <location>
        <begin position="17"/>
        <end position="203"/>
    </location>
</feature>